<dbReference type="RefSeq" id="WP_143089446.1">
    <property type="nucleotide sequence ID" value="NZ_FONL01000031.1"/>
</dbReference>
<accession>A0A1I2EA74</accession>
<proteinExistence type="predicted"/>
<reference evidence="1 2" key="1">
    <citation type="submission" date="2016-10" db="EMBL/GenBank/DDBJ databases">
        <authorList>
            <person name="de Groot N.N."/>
        </authorList>
    </citation>
    <scope>NUCLEOTIDE SEQUENCE [LARGE SCALE GENOMIC DNA]</scope>
    <source>
        <strain evidence="1 2">DSM 9236</strain>
    </source>
</reference>
<dbReference type="STRING" id="1123323.SAMN05216245_1312"/>
<evidence type="ECO:0000313" key="2">
    <source>
        <dbReference type="Proteomes" id="UP000198896"/>
    </source>
</evidence>
<name>A0A1I2EA74_9FIRM</name>
<dbReference type="EMBL" id="FONL01000031">
    <property type="protein sequence ID" value="SFE89140.1"/>
    <property type="molecule type" value="Genomic_DNA"/>
</dbReference>
<organism evidence="1 2">
    <name type="scientific">Succiniclasticum ruminis DSM 9236</name>
    <dbReference type="NCBI Taxonomy" id="1123323"/>
    <lineage>
        <taxon>Bacteria</taxon>
        <taxon>Bacillati</taxon>
        <taxon>Bacillota</taxon>
        <taxon>Negativicutes</taxon>
        <taxon>Acidaminococcales</taxon>
        <taxon>Acidaminococcaceae</taxon>
        <taxon>Succiniclasticum</taxon>
    </lineage>
</organism>
<dbReference type="Proteomes" id="UP000198896">
    <property type="component" value="Unassembled WGS sequence"/>
</dbReference>
<dbReference type="OrthoDB" id="2606712at2"/>
<sequence length="126" mass="14561">MSNIICFNSSAPKEEWLTMSNQGTDCFLELIIKAASDIAMTESQKDLINYLIERKDVNEIAPGTVSFDIDEMPWNPRSLHEDVSYMLGIIEIAKDPDSWKQLDYSPNEQIIIPWLERFAEMIKKMD</sequence>
<dbReference type="AlphaFoldDB" id="A0A1I2EA74"/>
<protein>
    <submittedName>
        <fullName evidence="1">Uncharacterized protein</fullName>
    </submittedName>
</protein>
<evidence type="ECO:0000313" key="1">
    <source>
        <dbReference type="EMBL" id="SFE89140.1"/>
    </source>
</evidence>
<keyword evidence="2" id="KW-1185">Reference proteome</keyword>
<gene>
    <name evidence="1" type="ORF">SAMN05216245_1312</name>
</gene>